<feature type="non-terminal residue" evidence="7">
    <location>
        <position position="1"/>
    </location>
</feature>
<dbReference type="AlphaFoldDB" id="A0A383E1X7"/>
<evidence type="ECO:0000256" key="1">
    <source>
        <dbReference type="ARBA" id="ARBA00004651"/>
    </source>
</evidence>
<proteinExistence type="predicted"/>
<dbReference type="CDD" id="cd06581">
    <property type="entry name" value="TM_PBP1_LivM_like"/>
    <property type="match status" value="1"/>
</dbReference>
<dbReference type="PANTHER" id="PTHR30482:SF10">
    <property type="entry name" value="HIGH-AFFINITY BRANCHED-CHAIN AMINO ACID TRANSPORT PROTEIN BRAE"/>
    <property type="match status" value="1"/>
</dbReference>
<dbReference type="Pfam" id="PF02653">
    <property type="entry name" value="BPD_transp_2"/>
    <property type="match status" value="1"/>
</dbReference>
<evidence type="ECO:0000256" key="5">
    <source>
        <dbReference type="ARBA" id="ARBA00023136"/>
    </source>
</evidence>
<evidence type="ECO:0000256" key="3">
    <source>
        <dbReference type="ARBA" id="ARBA00022692"/>
    </source>
</evidence>
<evidence type="ECO:0000313" key="7">
    <source>
        <dbReference type="EMBL" id="SVE50430.1"/>
    </source>
</evidence>
<keyword evidence="3 6" id="KW-0812">Transmembrane</keyword>
<protein>
    <recommendedName>
        <fullName evidence="8">Branched-chain amino acid ABC transporter permease</fullName>
    </recommendedName>
</protein>
<evidence type="ECO:0000256" key="4">
    <source>
        <dbReference type="ARBA" id="ARBA00022989"/>
    </source>
</evidence>
<gene>
    <name evidence="7" type="ORF">METZ01_LOCUS503284</name>
</gene>
<feature type="transmembrane region" description="Helical" evidence="6">
    <location>
        <begin position="6"/>
        <end position="22"/>
    </location>
</feature>
<dbReference type="GO" id="GO:0005886">
    <property type="term" value="C:plasma membrane"/>
    <property type="evidence" value="ECO:0007669"/>
    <property type="project" value="UniProtKB-SubCell"/>
</dbReference>
<organism evidence="7">
    <name type="scientific">marine metagenome</name>
    <dbReference type="NCBI Taxonomy" id="408172"/>
    <lineage>
        <taxon>unclassified sequences</taxon>
        <taxon>metagenomes</taxon>
        <taxon>ecological metagenomes</taxon>
    </lineage>
</organism>
<feature type="transmembrane region" description="Helical" evidence="6">
    <location>
        <begin position="51"/>
        <end position="74"/>
    </location>
</feature>
<keyword evidence="5 6" id="KW-0472">Membrane</keyword>
<dbReference type="InterPro" id="IPR001851">
    <property type="entry name" value="ABC_transp_permease"/>
</dbReference>
<keyword evidence="4 6" id="KW-1133">Transmembrane helix</keyword>
<dbReference type="InterPro" id="IPR043428">
    <property type="entry name" value="LivM-like"/>
</dbReference>
<accession>A0A383E1X7</accession>
<keyword evidence="2" id="KW-1003">Cell membrane</keyword>
<feature type="non-terminal residue" evidence="7">
    <location>
        <position position="175"/>
    </location>
</feature>
<reference evidence="7" key="1">
    <citation type="submission" date="2018-05" db="EMBL/GenBank/DDBJ databases">
        <authorList>
            <person name="Lanie J.A."/>
            <person name="Ng W.-L."/>
            <person name="Kazmierczak K.M."/>
            <person name="Andrzejewski T.M."/>
            <person name="Davidsen T.M."/>
            <person name="Wayne K.J."/>
            <person name="Tettelin H."/>
            <person name="Glass J.I."/>
            <person name="Rusch D."/>
            <person name="Podicherti R."/>
            <person name="Tsui H.-C.T."/>
            <person name="Winkler M.E."/>
        </authorList>
    </citation>
    <scope>NUCLEOTIDE SEQUENCE</scope>
</reference>
<dbReference type="GO" id="GO:0015658">
    <property type="term" value="F:branched-chain amino acid transmembrane transporter activity"/>
    <property type="evidence" value="ECO:0007669"/>
    <property type="project" value="InterPro"/>
</dbReference>
<dbReference type="PANTHER" id="PTHR30482">
    <property type="entry name" value="HIGH-AFFINITY BRANCHED-CHAIN AMINO ACID TRANSPORT SYSTEM PERMEASE"/>
    <property type="match status" value="1"/>
</dbReference>
<sequence>VKYRDFIIFGVLIAIAIAYPWLNPPRYLLATALILYCYATVVSQWNVVFGLAGIFSLAQVAIFAFGAYSTALLGRYLEWNLWYAFPVAGVGGILLSVLIGLACLRLRGIYVALLTLAVSQMLFVLIQTDSVCSPLNQVKDPRNCVAFTGGSQGLGDFGSFGWRAVLGGRDWMIGD</sequence>
<evidence type="ECO:0000256" key="6">
    <source>
        <dbReference type="SAM" id="Phobius"/>
    </source>
</evidence>
<comment type="subcellular location">
    <subcellularLocation>
        <location evidence="1">Cell membrane</location>
        <topology evidence="1">Multi-pass membrane protein</topology>
    </subcellularLocation>
</comment>
<feature type="transmembrane region" description="Helical" evidence="6">
    <location>
        <begin position="108"/>
        <end position="126"/>
    </location>
</feature>
<name>A0A383E1X7_9ZZZZ</name>
<dbReference type="EMBL" id="UINC01221900">
    <property type="protein sequence ID" value="SVE50430.1"/>
    <property type="molecule type" value="Genomic_DNA"/>
</dbReference>
<evidence type="ECO:0008006" key="8">
    <source>
        <dbReference type="Google" id="ProtNLM"/>
    </source>
</evidence>
<feature type="transmembrane region" description="Helical" evidence="6">
    <location>
        <begin position="81"/>
        <end position="102"/>
    </location>
</feature>
<evidence type="ECO:0000256" key="2">
    <source>
        <dbReference type="ARBA" id="ARBA00022475"/>
    </source>
</evidence>